<accession>A0A2S7WEU3</accession>
<name>A0A2S7WEU3_9FLAO</name>
<dbReference type="PANTHER" id="PTHR48081:SF33">
    <property type="entry name" value="KYNURENINE FORMAMIDASE"/>
    <property type="match status" value="1"/>
</dbReference>
<dbReference type="GO" id="GO:0016787">
    <property type="term" value="F:hydrolase activity"/>
    <property type="evidence" value="ECO:0007669"/>
    <property type="project" value="UniProtKB-KW"/>
</dbReference>
<dbReference type="Pfam" id="PF20434">
    <property type="entry name" value="BD-FAE"/>
    <property type="match status" value="1"/>
</dbReference>
<keyword evidence="2" id="KW-0732">Signal</keyword>
<dbReference type="EMBL" id="MSCL01000001">
    <property type="protein sequence ID" value="PQJ75936.1"/>
    <property type="molecule type" value="Genomic_DNA"/>
</dbReference>
<evidence type="ECO:0000259" key="3">
    <source>
        <dbReference type="Pfam" id="PF20434"/>
    </source>
</evidence>
<dbReference type="AlphaFoldDB" id="A0A2S7WEU3"/>
<comment type="caution">
    <text evidence="4">The sequence shown here is derived from an EMBL/GenBank/DDBJ whole genome shotgun (WGS) entry which is preliminary data.</text>
</comment>
<feature type="domain" description="BD-FAE-like" evidence="3">
    <location>
        <begin position="39"/>
        <end position="230"/>
    </location>
</feature>
<dbReference type="PANTHER" id="PTHR48081">
    <property type="entry name" value="AB HYDROLASE SUPERFAMILY PROTEIN C4A8.06C"/>
    <property type="match status" value="1"/>
</dbReference>
<gene>
    <name evidence="4" type="ORF">BTO13_12190</name>
</gene>
<dbReference type="SUPFAM" id="SSF53474">
    <property type="entry name" value="alpha/beta-Hydrolases"/>
    <property type="match status" value="1"/>
</dbReference>
<dbReference type="InterPro" id="IPR050300">
    <property type="entry name" value="GDXG_lipolytic_enzyme"/>
</dbReference>
<dbReference type="Gene3D" id="3.40.50.1820">
    <property type="entry name" value="alpha/beta hydrolase"/>
    <property type="match status" value="1"/>
</dbReference>
<organism evidence="4 5">
    <name type="scientific">Polaribacter gangjinensis</name>
    <dbReference type="NCBI Taxonomy" id="574710"/>
    <lineage>
        <taxon>Bacteria</taxon>
        <taxon>Pseudomonadati</taxon>
        <taxon>Bacteroidota</taxon>
        <taxon>Flavobacteriia</taxon>
        <taxon>Flavobacteriales</taxon>
        <taxon>Flavobacteriaceae</taxon>
    </lineage>
</organism>
<evidence type="ECO:0000313" key="4">
    <source>
        <dbReference type="EMBL" id="PQJ75936.1"/>
    </source>
</evidence>
<feature type="signal peptide" evidence="2">
    <location>
        <begin position="1"/>
        <end position="19"/>
    </location>
</feature>
<proteinExistence type="predicted"/>
<evidence type="ECO:0000256" key="1">
    <source>
        <dbReference type="ARBA" id="ARBA00022801"/>
    </source>
</evidence>
<dbReference type="RefSeq" id="WP_170039613.1">
    <property type="nucleotide sequence ID" value="NZ_CP150662.1"/>
</dbReference>
<keyword evidence="1" id="KW-0378">Hydrolase</keyword>
<protein>
    <recommendedName>
        <fullName evidence="3">BD-FAE-like domain-containing protein</fullName>
    </recommendedName>
</protein>
<keyword evidence="5" id="KW-1185">Reference proteome</keyword>
<dbReference type="Proteomes" id="UP000237608">
    <property type="component" value="Unassembled WGS sequence"/>
</dbReference>
<dbReference type="InterPro" id="IPR049492">
    <property type="entry name" value="BD-FAE-like_dom"/>
</dbReference>
<feature type="chain" id="PRO_5015673529" description="BD-FAE-like domain-containing protein" evidence="2">
    <location>
        <begin position="20"/>
        <end position="387"/>
    </location>
</feature>
<evidence type="ECO:0000313" key="5">
    <source>
        <dbReference type="Proteomes" id="UP000237608"/>
    </source>
</evidence>
<reference evidence="4 5" key="1">
    <citation type="submission" date="2016-12" db="EMBL/GenBank/DDBJ databases">
        <title>Trade-off between light-utilization and light-protection in marine flavobacteria.</title>
        <authorList>
            <person name="Kumagai Y."/>
            <person name="Yoshizawa S."/>
            <person name="Kogure K."/>
            <person name="Iwasaki W."/>
        </authorList>
    </citation>
    <scope>NUCLEOTIDE SEQUENCE [LARGE SCALE GENOMIC DNA]</scope>
    <source>
        <strain evidence="4 5">KCTC 22729</strain>
    </source>
</reference>
<dbReference type="InterPro" id="IPR029058">
    <property type="entry name" value="AB_hydrolase_fold"/>
</dbReference>
<evidence type="ECO:0000256" key="2">
    <source>
        <dbReference type="SAM" id="SignalP"/>
    </source>
</evidence>
<sequence length="387" mass="43685">MKIKIFLLLAFFYVANSNAQKLIDTIAVKSGVFDIPIKILLPKNMTKSKMPVYFFVHGGGWNGGTQDKVPPATLPSDAPFISNQLGVIYVGLAYRCKGNIATFADAINDLKASVKWFMDNSEMFNADVTRIGFGGASAGSTLAAIMAQKYQNSRLFVGLEGMYNLVDHDPEKSSFPNKEGRELYGLSTKKQSKRASAFYNLRKKPPTTLLFNGKEDALCHFSQTENFANKIKTSGGKVKIILYENINHTCLNPSYPEVMKKSVLEIANLFIEEFQLKNTDLNAIESLLNQKLHGMTKKNTINQVDILGSWKLNNITINFYEDGKGTFVNSKNNIVKEFLFSLEQDTILCDFNGETRSFFMRENNKMIYEINLVDRDLKYRAFNYTKT</sequence>